<name>A0A1Z5HRU9_9FIRM</name>
<accession>A0A1Z5HRU9</accession>
<comment type="caution">
    <text evidence="1">The sequence shown here is derived from an EMBL/GenBank/DDBJ whole genome shotgun (WGS) entry which is preliminary data.</text>
</comment>
<reference evidence="2" key="1">
    <citation type="journal article" date="2017" name="Appl. Environ. Microbiol.">
        <title>Genomic analysis of Calderihabitans maritimus KKC1, a thermophilic hydrogenogenic carboxydotrophic bacterium isolated from marine sediment.</title>
        <authorList>
            <person name="Omae K."/>
            <person name="Yoneda Y."/>
            <person name="Fukuyama Y."/>
            <person name="Yoshida T."/>
            <person name="Sako Y."/>
        </authorList>
    </citation>
    <scope>NUCLEOTIDE SEQUENCE [LARGE SCALE GENOMIC DNA]</scope>
    <source>
        <strain evidence="2">KKC1</strain>
    </source>
</reference>
<organism evidence="1 2">
    <name type="scientific">Calderihabitans maritimus</name>
    <dbReference type="NCBI Taxonomy" id="1246530"/>
    <lineage>
        <taxon>Bacteria</taxon>
        <taxon>Bacillati</taxon>
        <taxon>Bacillota</taxon>
        <taxon>Clostridia</taxon>
        <taxon>Neomoorellales</taxon>
        <taxon>Calderihabitantaceae</taxon>
        <taxon>Calderihabitans</taxon>
    </lineage>
</organism>
<sequence length="10" mass="1223">MFKLPFEVVN</sequence>
<dbReference type="Proteomes" id="UP000197032">
    <property type="component" value="Unassembled WGS sequence"/>
</dbReference>
<gene>
    <name evidence="1" type="ORF">KKC1_14100</name>
</gene>
<evidence type="ECO:0000313" key="2">
    <source>
        <dbReference type="Proteomes" id="UP000197032"/>
    </source>
</evidence>
<evidence type="ECO:0000313" key="1">
    <source>
        <dbReference type="EMBL" id="GAW92252.1"/>
    </source>
</evidence>
<dbReference type="EMBL" id="BDGJ01000064">
    <property type="protein sequence ID" value="GAW92252.1"/>
    <property type="molecule type" value="Genomic_DNA"/>
</dbReference>
<protein>
    <submittedName>
        <fullName evidence="1">Uncharacterized protein</fullName>
    </submittedName>
</protein>
<proteinExistence type="predicted"/>
<feature type="non-terminal residue" evidence="1">
    <location>
        <position position="10"/>
    </location>
</feature>
<keyword evidence="2" id="KW-1185">Reference proteome</keyword>